<proteinExistence type="predicted"/>
<feature type="compositionally biased region" description="Basic and acidic residues" evidence="1">
    <location>
        <begin position="327"/>
        <end position="345"/>
    </location>
</feature>
<name>A0ABX6EVI8_KLUMA</name>
<feature type="region of interest" description="Disordered" evidence="1">
    <location>
        <begin position="455"/>
        <end position="526"/>
    </location>
</feature>
<feature type="compositionally biased region" description="Acidic residues" evidence="1">
    <location>
        <begin position="346"/>
        <end position="370"/>
    </location>
</feature>
<organism evidence="2 3">
    <name type="scientific">Kluyveromyces marxianus</name>
    <name type="common">Yeast</name>
    <name type="synonym">Candida kefyr</name>
    <dbReference type="NCBI Taxonomy" id="4911"/>
    <lineage>
        <taxon>Eukaryota</taxon>
        <taxon>Fungi</taxon>
        <taxon>Dikarya</taxon>
        <taxon>Ascomycota</taxon>
        <taxon>Saccharomycotina</taxon>
        <taxon>Saccharomycetes</taxon>
        <taxon>Saccharomycetales</taxon>
        <taxon>Saccharomycetaceae</taxon>
        <taxon>Kluyveromyces</taxon>
    </lineage>
</organism>
<feature type="region of interest" description="Disordered" evidence="1">
    <location>
        <begin position="191"/>
        <end position="211"/>
    </location>
</feature>
<feature type="compositionally biased region" description="Polar residues" evidence="1">
    <location>
        <begin position="831"/>
        <end position="866"/>
    </location>
</feature>
<feature type="region of interest" description="Disordered" evidence="1">
    <location>
        <begin position="1"/>
        <end position="38"/>
    </location>
</feature>
<dbReference type="Proteomes" id="UP000422736">
    <property type="component" value="Chromosome 4"/>
</dbReference>
<evidence type="ECO:0000256" key="1">
    <source>
        <dbReference type="SAM" id="MobiDB-lite"/>
    </source>
</evidence>
<accession>A0ABX6EVI8</accession>
<feature type="compositionally biased region" description="Basic and acidic residues" evidence="1">
    <location>
        <begin position="21"/>
        <end position="30"/>
    </location>
</feature>
<feature type="region of interest" description="Disordered" evidence="1">
    <location>
        <begin position="807"/>
        <end position="866"/>
    </location>
</feature>
<feature type="compositionally biased region" description="Polar residues" evidence="1">
    <location>
        <begin position="375"/>
        <end position="403"/>
    </location>
</feature>
<dbReference type="EMBL" id="CP015057">
    <property type="protein sequence ID" value="QGN16369.1"/>
    <property type="molecule type" value="Genomic_DNA"/>
</dbReference>
<protein>
    <submittedName>
        <fullName evidence="2">Zinc-regulated protein 8</fullName>
    </submittedName>
</protein>
<reference evidence="2 3" key="2">
    <citation type="submission" date="2019-11" db="EMBL/GenBank/DDBJ databases">
        <authorList>
            <person name="Lu H."/>
        </authorList>
    </citation>
    <scope>NUCLEOTIDE SEQUENCE [LARGE SCALE GENOMIC DNA]</scope>
    <source>
        <strain evidence="2 3">FIM1</strain>
    </source>
</reference>
<feature type="compositionally biased region" description="Basic residues" evidence="1">
    <location>
        <begin position="1"/>
        <end position="11"/>
    </location>
</feature>
<keyword evidence="3" id="KW-1185">Reference proteome</keyword>
<feature type="compositionally biased region" description="Basic residues" evidence="1">
    <location>
        <begin position="196"/>
        <end position="211"/>
    </location>
</feature>
<feature type="region of interest" description="Disordered" evidence="1">
    <location>
        <begin position="591"/>
        <end position="615"/>
    </location>
</feature>
<evidence type="ECO:0000313" key="2">
    <source>
        <dbReference type="EMBL" id="QGN16369.1"/>
    </source>
</evidence>
<sequence length="866" mass="97843">MRSFIKTHRRASSLDNSPNKATHESPESRRNSQGSFGTELGYPSSIVLKQSSSFEPLQKLTNNKIFTTKLFRKSASGKNLSGNNSPLLSNQEADTFVHSHANISSNSEGIPAIKGTRKHEWGDNDDMSESVILLNRTSISSMSDSNQGTPDNEIVRIKHYSPQIDQNPSFNQALNEETADLLDKDREKIKDLSRRSSIRRSQSLKKKQNRLARIHSHDDILNLRNQSSFSTDLLGSNFSPIPEKSRNGSPLPKCEMSPMRESSSEKLLSFVAKKTPELSFIIGASTEGDNVSLDNDTSEGRISFEIKPEISNFCSEDRSPPTSCSVGRDDSRIQKENPPSQHDKEEGEEQKEYDEEEEEEEEREEEDESDSSSKFSFENGNGLTGRTSSLKYYSTENTENNAPQLYVNDIYENDNFDDEMNYFDSNEDDYEDMDHLYGEDTLGLGFSEMCSLSDNEVEEKKHNDTQPDNSLPSSGSSFKDKKVQNISESTSNDQRKKKIHQPTSYADIYNITDDEGSGNEGKLPDKAPILNGEKYISEDEVNLDEEEEEEAFTKVTDATDVQSENKRRDKIKVPLKSKTVTKYADLFMLSDNERSTDSEEERFDEDYGEQPLKENSSRNKLLYSNLSPEGSMSVTPTKLRSPKRYMDVLSLNNTPYAFKTPERKTMSSPLHQPLKYHGISSALDNEVQGSMSTLYYIDEVDEDQFIENSLDSEDYYLDEINGIPEDYEFSDTESEPVQTVSPFRPLNRANFGAFRRTHSYSDKPQGVLKENTPVKYKLEIKNKTVTFFDHNAVQRSYSDPFSSLISTNSKNLDKNNEDQILDNRGLGVPVTPSNSFTKPSPNFTQNASLSPIQESTTSSDASPRPL</sequence>
<feature type="region of interest" description="Disordered" evidence="1">
    <location>
        <begin position="234"/>
        <end position="260"/>
    </location>
</feature>
<evidence type="ECO:0000313" key="3">
    <source>
        <dbReference type="Proteomes" id="UP000422736"/>
    </source>
</evidence>
<feature type="region of interest" description="Disordered" evidence="1">
    <location>
        <begin position="312"/>
        <end position="405"/>
    </location>
</feature>
<gene>
    <name evidence="2" type="primary">ZRG8</name>
    <name evidence="2" type="ORF">FIM1_3076</name>
</gene>
<feature type="compositionally biased region" description="Acidic residues" evidence="1">
    <location>
        <begin position="598"/>
        <end position="608"/>
    </location>
</feature>
<feature type="compositionally biased region" description="Polar residues" evidence="1">
    <location>
        <begin position="466"/>
        <end position="477"/>
    </location>
</feature>
<reference evidence="2 3" key="1">
    <citation type="submission" date="2016-03" db="EMBL/GenBank/DDBJ databases">
        <title>How can Kluyveromyces marxianus grow so fast - potential evolutionary course in Saccharomyces Complex revealed by comparative genomics.</title>
        <authorList>
            <person name="Mo W."/>
            <person name="Lu W."/>
            <person name="Yang X."/>
            <person name="Qi J."/>
            <person name="Lv H."/>
        </authorList>
    </citation>
    <scope>NUCLEOTIDE SEQUENCE [LARGE SCALE GENOMIC DNA]</scope>
    <source>
        <strain evidence="2 3">FIM1</strain>
    </source>
</reference>